<comment type="caution">
    <text evidence="2">The sequence shown here is derived from an EMBL/GenBank/DDBJ whole genome shotgun (WGS) entry which is preliminary data.</text>
</comment>
<accession>A0A1J4KMT4</accession>
<reference evidence="2" key="1">
    <citation type="submission" date="2016-10" db="EMBL/GenBank/DDBJ databases">
        <authorList>
            <person name="Benchimol M."/>
            <person name="Almeida L.G."/>
            <person name="Vasconcelos A.T."/>
            <person name="Perreira-Neves A."/>
            <person name="Rosa I.A."/>
            <person name="Tasca T."/>
            <person name="Bogo M.R."/>
            <person name="de Souza W."/>
        </authorList>
    </citation>
    <scope>NUCLEOTIDE SEQUENCE [LARGE SCALE GENOMIC DNA]</scope>
    <source>
        <strain evidence="2">K</strain>
    </source>
</reference>
<keyword evidence="1" id="KW-1133">Transmembrane helix</keyword>
<dbReference type="EMBL" id="MLAK01000560">
    <property type="protein sequence ID" value="OHT12625.1"/>
    <property type="molecule type" value="Genomic_DNA"/>
</dbReference>
<evidence type="ECO:0000256" key="1">
    <source>
        <dbReference type="SAM" id="Phobius"/>
    </source>
</evidence>
<feature type="transmembrane region" description="Helical" evidence="1">
    <location>
        <begin position="78"/>
        <end position="96"/>
    </location>
</feature>
<keyword evidence="1" id="KW-0472">Membrane</keyword>
<protein>
    <recommendedName>
        <fullName evidence="4">UDENN domain-containing protein</fullName>
    </recommendedName>
</protein>
<evidence type="ECO:0008006" key="4">
    <source>
        <dbReference type="Google" id="ProtNLM"/>
    </source>
</evidence>
<dbReference type="RefSeq" id="XP_068365761.1">
    <property type="nucleotide sequence ID" value="XM_068491440.1"/>
</dbReference>
<keyword evidence="1" id="KW-0812">Transmembrane</keyword>
<dbReference type="GeneID" id="94826144"/>
<dbReference type="AlphaFoldDB" id="A0A1J4KMT4"/>
<name>A0A1J4KMT4_9EUKA</name>
<keyword evidence="3" id="KW-1185">Reference proteome</keyword>
<organism evidence="2 3">
    <name type="scientific">Tritrichomonas foetus</name>
    <dbReference type="NCBI Taxonomy" id="1144522"/>
    <lineage>
        <taxon>Eukaryota</taxon>
        <taxon>Metamonada</taxon>
        <taxon>Parabasalia</taxon>
        <taxon>Tritrichomonadida</taxon>
        <taxon>Tritrichomonadidae</taxon>
        <taxon>Tritrichomonas</taxon>
    </lineage>
</organism>
<proteinExistence type="predicted"/>
<evidence type="ECO:0000313" key="3">
    <source>
        <dbReference type="Proteomes" id="UP000179807"/>
    </source>
</evidence>
<dbReference type="VEuPathDB" id="TrichDB:TRFO_03663"/>
<sequence length="489" mass="57649">MEKYPSFCDACCLVEMNQGGSRYPIHFEPPDYYFSDQLQYIVINAFPKAKKIANDIYAFSIDTHMCYAYNFTYNNTPYSIILLSLIPCPYIFISFLRDIKKSIDSEDVEIDPECRLTLIWSTIKSWRFVNQFEATITFSNRPFTATFDLQLQNYGHFSPFKYFDFDTEYLFIWRAILTGRRVIIISNNRCTPTDMHEAAFGLASLSGPFPYRENILIIPNPADPRLRDRNILRKSKIICVPKFPKALQQNDYSAILTIYKNNRPSYLISEQIDIRNRRVYRIVTYLLKRNLIVDPYSDLIESDFIDDDLNEIITENTMNLTLNFEQFRDLQNSTSFKIWRRATTIRDDFRDIFLSTLPEVALSGKNEETLKKCLEFIHTIMEIFRDDEHVMYVARRHEKLINKVLRGEKIKLPKFERTTFHKTKVQTDKEKLNKLICEVSEDIIDAQCEEKAKSDVNSELNTITNFLTDEKENGKELLDNKENYSKNIK</sequence>
<gene>
    <name evidence="2" type="ORF">TRFO_03663</name>
</gene>
<dbReference type="Proteomes" id="UP000179807">
    <property type="component" value="Unassembled WGS sequence"/>
</dbReference>
<evidence type="ECO:0000313" key="2">
    <source>
        <dbReference type="EMBL" id="OHT12625.1"/>
    </source>
</evidence>
<dbReference type="OrthoDB" id="10617961at2759"/>